<evidence type="ECO:0000256" key="3">
    <source>
        <dbReference type="ARBA" id="ARBA00022737"/>
    </source>
</evidence>
<comment type="subcellular location">
    <subcellularLocation>
        <location evidence="1">Membrane</location>
        <topology evidence="1">Multi-pass membrane protein</topology>
    </subcellularLocation>
</comment>
<dbReference type="Pfam" id="PF00153">
    <property type="entry name" value="Mito_carr"/>
    <property type="match status" value="1"/>
</dbReference>
<keyword evidence="3" id="KW-0677">Repeat</keyword>
<organism evidence="7 8">
    <name type="scientific">Cerrena zonata</name>
    <dbReference type="NCBI Taxonomy" id="2478898"/>
    <lineage>
        <taxon>Eukaryota</taxon>
        <taxon>Fungi</taxon>
        <taxon>Dikarya</taxon>
        <taxon>Basidiomycota</taxon>
        <taxon>Agaricomycotina</taxon>
        <taxon>Agaricomycetes</taxon>
        <taxon>Polyporales</taxon>
        <taxon>Cerrenaceae</taxon>
        <taxon>Cerrena</taxon>
    </lineage>
</organism>
<evidence type="ECO:0000313" key="8">
    <source>
        <dbReference type="Proteomes" id="UP001385951"/>
    </source>
</evidence>
<protein>
    <recommendedName>
        <fullName evidence="9">Mitochondrial carrier</fullName>
    </recommendedName>
</protein>
<reference evidence="7 8" key="1">
    <citation type="submission" date="2022-09" db="EMBL/GenBank/DDBJ databases">
        <authorList>
            <person name="Palmer J.M."/>
        </authorList>
    </citation>
    <scope>NUCLEOTIDE SEQUENCE [LARGE SCALE GENOMIC DNA]</scope>
    <source>
        <strain evidence="7 8">DSM 7382</strain>
    </source>
</reference>
<evidence type="ECO:0008006" key="9">
    <source>
        <dbReference type="Google" id="ProtNLM"/>
    </source>
</evidence>
<dbReference type="PANTHER" id="PTHR24089">
    <property type="entry name" value="SOLUTE CARRIER FAMILY 25"/>
    <property type="match status" value="1"/>
</dbReference>
<feature type="compositionally biased region" description="Low complexity" evidence="6">
    <location>
        <begin position="132"/>
        <end position="154"/>
    </location>
</feature>
<evidence type="ECO:0000256" key="5">
    <source>
        <dbReference type="ARBA" id="ARBA00023136"/>
    </source>
</evidence>
<evidence type="ECO:0000256" key="6">
    <source>
        <dbReference type="SAM" id="MobiDB-lite"/>
    </source>
</evidence>
<evidence type="ECO:0000256" key="2">
    <source>
        <dbReference type="ARBA" id="ARBA00022692"/>
    </source>
</evidence>
<feature type="region of interest" description="Disordered" evidence="6">
    <location>
        <begin position="22"/>
        <end position="51"/>
    </location>
</feature>
<feature type="region of interest" description="Disordered" evidence="6">
    <location>
        <begin position="123"/>
        <end position="157"/>
    </location>
</feature>
<name>A0AAW0GNF5_9APHY</name>
<dbReference type="AlphaFoldDB" id="A0AAW0GNF5"/>
<comment type="caution">
    <text evidence="7">The sequence shown here is derived from an EMBL/GenBank/DDBJ whole genome shotgun (WGS) entry which is preliminary data.</text>
</comment>
<proteinExistence type="predicted"/>
<keyword evidence="5" id="KW-0472">Membrane</keyword>
<keyword evidence="2" id="KW-0812">Transmembrane</keyword>
<accession>A0AAW0GNF5</accession>
<sequence length="493" mass="53485">MNPPPSLRDLYATPANAWTFAATTPNNSTTPSAPGPSTVASSHQWSTRPAPNPLLDLSASLTDDGSGVDVKVVLQSLFASALLQYATTALSIPWDVGKTLLQVQWVPRDAGELPPGAVLITDEEDEEEESGESSAENDSYFADPSDPDSSPAPRRLSDDKGYIVRQSVLEEGTIPEYVIPLGSADGTWGMMKRLGRFKPEGWLSLWKGLLTTAVTESLYLGLQPVVQSVLESFIPIPSSSSFGPPPLLFPVVSQVLTGFILSPLDLVRTRLIVQSSHPRYKTYSGPLDALQKIFAEEGGLKGVYLHPHILIPTLLDCTLRSLVPFILPGIVASYLSFGGAAPTPESSPFLWAMSEFLGSCAGLLVTLPFETVRRRLQVQVRGTAERIKACVELRPAPYNGIVDAFWHILTEERSDLPIQPKRRRRKSLNARGKVPEGKVEPSVESDEDESWLRNTGIGQLYRGLGMRVGASVIVFVLTLLNGGDDADSGWAEL</sequence>
<dbReference type="Proteomes" id="UP001385951">
    <property type="component" value="Unassembled WGS sequence"/>
</dbReference>
<dbReference type="EMBL" id="JASBNA010000002">
    <property type="protein sequence ID" value="KAK7694286.1"/>
    <property type="molecule type" value="Genomic_DNA"/>
</dbReference>
<keyword evidence="4" id="KW-1133">Transmembrane helix</keyword>
<evidence type="ECO:0000256" key="1">
    <source>
        <dbReference type="ARBA" id="ARBA00004141"/>
    </source>
</evidence>
<keyword evidence="8" id="KW-1185">Reference proteome</keyword>
<feature type="region of interest" description="Disordered" evidence="6">
    <location>
        <begin position="420"/>
        <end position="448"/>
    </location>
</feature>
<gene>
    <name evidence="7" type="ORF">QCA50_001468</name>
</gene>
<dbReference type="InterPro" id="IPR023395">
    <property type="entry name" value="MCP_dom_sf"/>
</dbReference>
<evidence type="ECO:0000256" key="4">
    <source>
        <dbReference type="ARBA" id="ARBA00022989"/>
    </source>
</evidence>
<feature type="compositionally biased region" description="Low complexity" evidence="6">
    <location>
        <begin position="22"/>
        <end position="42"/>
    </location>
</feature>
<dbReference type="SUPFAM" id="SSF103506">
    <property type="entry name" value="Mitochondrial carrier"/>
    <property type="match status" value="1"/>
</dbReference>
<dbReference type="Gene3D" id="1.50.40.10">
    <property type="entry name" value="Mitochondrial carrier domain"/>
    <property type="match status" value="1"/>
</dbReference>
<evidence type="ECO:0000313" key="7">
    <source>
        <dbReference type="EMBL" id="KAK7694286.1"/>
    </source>
</evidence>
<dbReference type="GO" id="GO:0016020">
    <property type="term" value="C:membrane"/>
    <property type="evidence" value="ECO:0007669"/>
    <property type="project" value="UniProtKB-SubCell"/>
</dbReference>
<dbReference type="InterPro" id="IPR018108">
    <property type="entry name" value="MCP_transmembrane"/>
</dbReference>